<protein>
    <submittedName>
        <fullName evidence="3">Endonuclease</fullName>
    </submittedName>
</protein>
<dbReference type="GO" id="GO:0016020">
    <property type="term" value="C:membrane"/>
    <property type="evidence" value="ECO:0007669"/>
    <property type="project" value="GOC"/>
</dbReference>
<organism evidence="3">
    <name type="scientific">Burkholderia stagnalis</name>
    <dbReference type="NCBI Taxonomy" id="1503054"/>
    <lineage>
        <taxon>Bacteria</taxon>
        <taxon>Pseudomonadati</taxon>
        <taxon>Pseudomonadota</taxon>
        <taxon>Betaproteobacteria</taxon>
        <taxon>Burkholderiales</taxon>
        <taxon>Burkholderiaceae</taxon>
        <taxon>Burkholderia</taxon>
        <taxon>Burkholderia cepacia complex</taxon>
    </lineage>
</organism>
<keyword evidence="3" id="KW-0540">Nuclease</keyword>
<dbReference type="EMBL" id="LPHB01000049">
    <property type="protein sequence ID" value="KWA61263.1"/>
    <property type="molecule type" value="Genomic_DNA"/>
</dbReference>
<dbReference type="PANTHER" id="PTHR14859:SF0">
    <property type="entry name" value="ENDONUCLEASE_EXONUCLEASE_PHOSPHATASE FAMILY PROTEIN, EXPRESSED"/>
    <property type="match status" value="1"/>
</dbReference>
<dbReference type="InterPro" id="IPR036691">
    <property type="entry name" value="Endo/exonu/phosph_ase_sf"/>
</dbReference>
<dbReference type="GO" id="GO:0006506">
    <property type="term" value="P:GPI anchor biosynthetic process"/>
    <property type="evidence" value="ECO:0007669"/>
    <property type="project" value="TreeGrafter"/>
</dbReference>
<dbReference type="GO" id="GO:0004519">
    <property type="term" value="F:endonuclease activity"/>
    <property type="evidence" value="ECO:0007669"/>
    <property type="project" value="UniProtKB-KW"/>
</dbReference>
<feature type="region of interest" description="Disordered" evidence="1">
    <location>
        <begin position="169"/>
        <end position="191"/>
    </location>
</feature>
<dbReference type="SUPFAM" id="SSF56219">
    <property type="entry name" value="DNase I-like"/>
    <property type="match status" value="1"/>
</dbReference>
<evidence type="ECO:0000256" key="1">
    <source>
        <dbReference type="SAM" id="MobiDB-lite"/>
    </source>
</evidence>
<dbReference type="InterPro" id="IPR051916">
    <property type="entry name" value="GPI-anchor_lipid_remodeler"/>
</dbReference>
<reference evidence="3 4" key="1">
    <citation type="submission" date="2015-11" db="EMBL/GenBank/DDBJ databases">
        <title>Expanding the genomic diversity of Burkholderia species for the development of highly accurate diagnostics.</title>
        <authorList>
            <person name="Sahl J."/>
            <person name="Keim P."/>
            <person name="Wagner D."/>
        </authorList>
    </citation>
    <scope>NUCLEOTIDE SEQUENCE [LARGE SCALE GENOMIC DNA]</scope>
    <source>
        <strain evidence="3 4">MSMB1960WGS</strain>
    </source>
</reference>
<gene>
    <name evidence="3" type="ORF">WT44_17955</name>
</gene>
<proteinExistence type="predicted"/>
<evidence type="ECO:0000313" key="4">
    <source>
        <dbReference type="Proteomes" id="UP000068603"/>
    </source>
</evidence>
<comment type="caution">
    <text evidence="3">The sequence shown here is derived from an EMBL/GenBank/DDBJ whole genome shotgun (WGS) entry which is preliminary data.</text>
</comment>
<name>A0A108FJ95_9BURK</name>
<keyword evidence="3" id="KW-0378">Hydrolase</keyword>
<evidence type="ECO:0000259" key="2">
    <source>
        <dbReference type="Pfam" id="PF03372"/>
    </source>
</evidence>
<dbReference type="Pfam" id="PF03372">
    <property type="entry name" value="Exo_endo_phos"/>
    <property type="match status" value="1"/>
</dbReference>
<dbReference type="AlphaFoldDB" id="A0A108FJ95"/>
<dbReference type="STRING" id="1503054.WT74_09540"/>
<evidence type="ECO:0000313" key="3">
    <source>
        <dbReference type="EMBL" id="KWA61263.1"/>
    </source>
</evidence>
<dbReference type="RefSeq" id="WP_060149903.1">
    <property type="nucleotide sequence ID" value="NZ_LPGD01000080.1"/>
</dbReference>
<dbReference type="InterPro" id="IPR005135">
    <property type="entry name" value="Endo/exonuclease/phosphatase"/>
</dbReference>
<keyword evidence="3" id="KW-0255">Endonuclease</keyword>
<accession>A0A108FJ95</accession>
<feature type="domain" description="Endonuclease/exonuclease/phosphatase" evidence="2">
    <location>
        <begin position="6"/>
        <end position="282"/>
    </location>
</feature>
<sequence length="290" mass="31489">MRLIDWNIQWGRDADGVVDLPRTIAAARRLGDFDVLCLQEVTRGFGALAGGPGPDQFAELAALLPGYTIVEAIGADLPRTAPGTFGTSGAPRRQFGNAIATRLPVGRVMRLLLPWPADDAAPSMPRVALEVELTSASGPLRVTTTHLEYYSERQRRAQVDALRDRHREACSHADRPAQAENADGPFSSTAQPRDAIICGDFNSPYDSDAYRRLLEPVDGAPPFVDAWAARHPGVAPPPTAGVYDTAQWSDGPLTCDFVFVTDTLLPRVRRCEIDGDVRASDHQPIVLELD</sequence>
<dbReference type="PANTHER" id="PTHR14859">
    <property type="entry name" value="CALCOFLUOR WHITE HYPERSENSITIVE PROTEIN PRECURSOR"/>
    <property type="match status" value="1"/>
</dbReference>
<dbReference type="Gene3D" id="3.60.10.10">
    <property type="entry name" value="Endonuclease/exonuclease/phosphatase"/>
    <property type="match status" value="1"/>
</dbReference>
<dbReference type="Proteomes" id="UP000068603">
    <property type="component" value="Unassembled WGS sequence"/>
</dbReference>